<organism evidence="1 2">
    <name type="scientific">Gulo gulo</name>
    <name type="common">Wolverine</name>
    <name type="synonym">Gluton</name>
    <dbReference type="NCBI Taxonomy" id="48420"/>
    <lineage>
        <taxon>Eukaryota</taxon>
        <taxon>Metazoa</taxon>
        <taxon>Chordata</taxon>
        <taxon>Craniata</taxon>
        <taxon>Vertebrata</taxon>
        <taxon>Euteleostomi</taxon>
        <taxon>Mammalia</taxon>
        <taxon>Eutheria</taxon>
        <taxon>Laurasiatheria</taxon>
        <taxon>Carnivora</taxon>
        <taxon>Caniformia</taxon>
        <taxon>Musteloidea</taxon>
        <taxon>Mustelidae</taxon>
        <taxon>Guloninae</taxon>
        <taxon>Gulo</taxon>
    </lineage>
</organism>
<proteinExistence type="predicted"/>
<accession>A0A9X9PUI2</accession>
<sequence>MRHHQLRLVTEEEPVTSTPTYFVKVNKWLVFILLDFNVPSLNYICIEALHF</sequence>
<dbReference type="EMBL" id="CYRY02002281">
    <property type="protein sequence ID" value="VCW66949.1"/>
    <property type="molecule type" value="Genomic_DNA"/>
</dbReference>
<comment type="caution">
    <text evidence="1">The sequence shown here is derived from an EMBL/GenBank/DDBJ whole genome shotgun (WGS) entry which is preliminary data.</text>
</comment>
<evidence type="ECO:0000313" key="2">
    <source>
        <dbReference type="Proteomes" id="UP000269945"/>
    </source>
</evidence>
<gene>
    <name evidence="1" type="ORF">BN2614_LOCUS7</name>
</gene>
<dbReference type="Proteomes" id="UP000269945">
    <property type="component" value="Unassembled WGS sequence"/>
</dbReference>
<reference evidence="1 2" key="1">
    <citation type="submission" date="2018-10" db="EMBL/GenBank/DDBJ databases">
        <authorList>
            <person name="Ekblom R."/>
            <person name="Jareborg N."/>
        </authorList>
    </citation>
    <scope>NUCLEOTIDE SEQUENCE [LARGE SCALE GENOMIC DNA]</scope>
    <source>
        <tissue evidence="1">Muscle</tissue>
    </source>
</reference>
<feature type="non-terminal residue" evidence="1">
    <location>
        <position position="51"/>
    </location>
</feature>
<dbReference type="AlphaFoldDB" id="A0A9X9PUI2"/>
<evidence type="ECO:0000313" key="1">
    <source>
        <dbReference type="EMBL" id="VCW66949.1"/>
    </source>
</evidence>
<name>A0A9X9PUI2_GULGU</name>
<keyword evidence="2" id="KW-1185">Reference proteome</keyword>
<protein>
    <submittedName>
        <fullName evidence="1">Uncharacterized protein</fullName>
    </submittedName>
</protein>